<dbReference type="EMBL" id="UINC01041726">
    <property type="protein sequence ID" value="SVB43401.1"/>
    <property type="molecule type" value="Genomic_DNA"/>
</dbReference>
<protein>
    <recommendedName>
        <fullName evidence="1">Response regulatory domain-containing protein</fullName>
    </recommendedName>
</protein>
<evidence type="ECO:0000259" key="1">
    <source>
        <dbReference type="PROSITE" id="PS50110"/>
    </source>
</evidence>
<name>A0A382E0B3_9ZZZZ</name>
<reference evidence="2" key="1">
    <citation type="submission" date="2018-05" db="EMBL/GenBank/DDBJ databases">
        <authorList>
            <person name="Lanie J.A."/>
            <person name="Ng W.-L."/>
            <person name="Kazmierczak K.M."/>
            <person name="Andrzejewski T.M."/>
            <person name="Davidsen T.M."/>
            <person name="Wayne K.J."/>
            <person name="Tettelin H."/>
            <person name="Glass J.I."/>
            <person name="Rusch D."/>
            <person name="Podicherti R."/>
            <person name="Tsui H.-C.T."/>
            <person name="Winkler M.E."/>
        </authorList>
    </citation>
    <scope>NUCLEOTIDE SEQUENCE</scope>
</reference>
<gene>
    <name evidence="2" type="ORF">METZ01_LOCUS196255</name>
</gene>
<proteinExistence type="predicted"/>
<feature type="domain" description="Response regulatory" evidence="1">
    <location>
        <begin position="7"/>
        <end position="70"/>
    </location>
</feature>
<dbReference type="Gene3D" id="3.40.50.2300">
    <property type="match status" value="1"/>
</dbReference>
<sequence>MEDNQLKVLVVDDNEDDIFLVKEMIKEELPESNITLDYATTSDDAIALINSGDHDICLLDLHLGKDSSNF</sequence>
<organism evidence="2">
    <name type="scientific">marine metagenome</name>
    <dbReference type="NCBI Taxonomy" id="408172"/>
    <lineage>
        <taxon>unclassified sequences</taxon>
        <taxon>metagenomes</taxon>
        <taxon>ecological metagenomes</taxon>
    </lineage>
</organism>
<dbReference type="InterPro" id="IPR001789">
    <property type="entry name" value="Sig_transdc_resp-reg_receiver"/>
</dbReference>
<dbReference type="PROSITE" id="PS50110">
    <property type="entry name" value="RESPONSE_REGULATORY"/>
    <property type="match status" value="1"/>
</dbReference>
<dbReference type="SUPFAM" id="SSF52172">
    <property type="entry name" value="CheY-like"/>
    <property type="match status" value="1"/>
</dbReference>
<evidence type="ECO:0000313" key="2">
    <source>
        <dbReference type="EMBL" id="SVB43401.1"/>
    </source>
</evidence>
<dbReference type="AlphaFoldDB" id="A0A382E0B3"/>
<accession>A0A382E0B3</accession>
<dbReference type="GO" id="GO:0000160">
    <property type="term" value="P:phosphorelay signal transduction system"/>
    <property type="evidence" value="ECO:0007669"/>
    <property type="project" value="InterPro"/>
</dbReference>
<dbReference type="InterPro" id="IPR011006">
    <property type="entry name" value="CheY-like_superfamily"/>
</dbReference>